<evidence type="ECO:0000256" key="10">
    <source>
        <dbReference type="ARBA" id="ARBA00030772"/>
    </source>
</evidence>
<evidence type="ECO:0000256" key="1">
    <source>
        <dbReference type="ARBA" id="ARBA00004533"/>
    </source>
</evidence>
<evidence type="ECO:0000256" key="5">
    <source>
        <dbReference type="ARBA" id="ARBA00022475"/>
    </source>
</evidence>
<dbReference type="EMBL" id="JAEDAK010000002">
    <property type="protein sequence ID" value="MBH9576038.1"/>
    <property type="molecule type" value="Genomic_DNA"/>
</dbReference>
<sequence length="256" mass="27719">MKKRWAGAGLASGLLIALIWQAPARWLSGWVAQGSGGRLQLVEPRGSLWHGSAGLVLSGGAGSRDASRLPGRLHWRLSWRSGPQLRLNLDCCSAGELALPLKPGWGRLRVELPQQQGPLLRLPAAWLNGLGTPWNTLQPSGQLRFSAQAAAFEYQGGRWQPQGQLELELHQFGSRLSTLPSLGSYRLQLLAVPQGPVQLQLQTLEGALQLHGSGRLEGRLQFQGEARANPGQEAALNNLLNIIGRRQGERSVITIG</sequence>
<accession>A0A931IZR5</accession>
<name>A0A931IZR5_9BURK</name>
<dbReference type="InterPro" id="IPR022792">
    <property type="entry name" value="T2SS_protein-GspN"/>
</dbReference>
<keyword evidence="4" id="KW-0813">Transport</keyword>
<comment type="subcellular location">
    <subcellularLocation>
        <location evidence="1">Cell inner membrane</location>
    </subcellularLocation>
</comment>
<evidence type="ECO:0000313" key="11">
    <source>
        <dbReference type="EMBL" id="MBH9576038.1"/>
    </source>
</evidence>
<gene>
    <name evidence="11" type="primary">gspN</name>
    <name evidence="11" type="ORF">I7X39_03880</name>
</gene>
<keyword evidence="7" id="KW-0812">Transmembrane</keyword>
<organism evidence="11 12">
    <name type="scientific">Inhella proteolytica</name>
    <dbReference type="NCBI Taxonomy" id="2795029"/>
    <lineage>
        <taxon>Bacteria</taxon>
        <taxon>Pseudomonadati</taxon>
        <taxon>Pseudomonadota</taxon>
        <taxon>Betaproteobacteria</taxon>
        <taxon>Burkholderiales</taxon>
        <taxon>Sphaerotilaceae</taxon>
        <taxon>Inhella</taxon>
    </lineage>
</organism>
<keyword evidence="8" id="KW-0653">Protein transport</keyword>
<dbReference type="Proteomes" id="UP000613266">
    <property type="component" value="Unassembled WGS sequence"/>
</dbReference>
<evidence type="ECO:0000256" key="7">
    <source>
        <dbReference type="ARBA" id="ARBA00022692"/>
    </source>
</evidence>
<keyword evidence="9" id="KW-0472">Membrane</keyword>
<dbReference type="AlphaFoldDB" id="A0A931IZR5"/>
<dbReference type="GO" id="GO:0015627">
    <property type="term" value="C:type II protein secretion system complex"/>
    <property type="evidence" value="ECO:0007669"/>
    <property type="project" value="InterPro"/>
</dbReference>
<reference evidence="11" key="1">
    <citation type="submission" date="2020-12" db="EMBL/GenBank/DDBJ databases">
        <title>The genome sequence of Inhella sp. 1Y17.</title>
        <authorList>
            <person name="Liu Y."/>
        </authorList>
    </citation>
    <scope>NUCLEOTIDE SEQUENCE</scope>
    <source>
        <strain evidence="11">1Y17</strain>
    </source>
</reference>
<dbReference type="RefSeq" id="WP_198109651.1">
    <property type="nucleotide sequence ID" value="NZ_JAEDAK010000002.1"/>
</dbReference>
<evidence type="ECO:0000313" key="12">
    <source>
        <dbReference type="Proteomes" id="UP000613266"/>
    </source>
</evidence>
<evidence type="ECO:0000256" key="2">
    <source>
        <dbReference type="ARBA" id="ARBA00007208"/>
    </source>
</evidence>
<dbReference type="GO" id="GO:0005886">
    <property type="term" value="C:plasma membrane"/>
    <property type="evidence" value="ECO:0007669"/>
    <property type="project" value="UniProtKB-SubCell"/>
</dbReference>
<comment type="caution">
    <text evidence="11">The sequence shown here is derived from an EMBL/GenBank/DDBJ whole genome shotgun (WGS) entry which is preliminary data.</text>
</comment>
<protein>
    <recommendedName>
        <fullName evidence="3">Type II secretion system protein N</fullName>
    </recommendedName>
    <alternativeName>
        <fullName evidence="10">General secretion pathway protein N</fullName>
    </alternativeName>
</protein>
<evidence type="ECO:0000256" key="3">
    <source>
        <dbReference type="ARBA" id="ARBA00021563"/>
    </source>
</evidence>
<comment type="similarity">
    <text evidence="2">Belongs to the GSP N family.</text>
</comment>
<evidence type="ECO:0000256" key="9">
    <source>
        <dbReference type="ARBA" id="ARBA00023136"/>
    </source>
</evidence>
<evidence type="ECO:0000256" key="4">
    <source>
        <dbReference type="ARBA" id="ARBA00022448"/>
    </source>
</evidence>
<keyword evidence="6" id="KW-0997">Cell inner membrane</keyword>
<keyword evidence="5" id="KW-1003">Cell membrane</keyword>
<evidence type="ECO:0000256" key="6">
    <source>
        <dbReference type="ARBA" id="ARBA00022519"/>
    </source>
</evidence>
<dbReference type="GO" id="GO:0015628">
    <property type="term" value="P:protein secretion by the type II secretion system"/>
    <property type="evidence" value="ECO:0007669"/>
    <property type="project" value="InterPro"/>
</dbReference>
<keyword evidence="12" id="KW-1185">Reference proteome</keyword>
<proteinExistence type="inferred from homology"/>
<evidence type="ECO:0000256" key="8">
    <source>
        <dbReference type="ARBA" id="ARBA00022927"/>
    </source>
</evidence>
<dbReference type="Pfam" id="PF01203">
    <property type="entry name" value="T2SSN"/>
    <property type="match status" value="1"/>
</dbReference>